<dbReference type="HOGENOM" id="CLU_618205_0_0_1"/>
<dbReference type="AlphaFoldDB" id="A0A0D2GC68"/>
<evidence type="ECO:0000313" key="1">
    <source>
        <dbReference type="EMBL" id="KIW69689.1"/>
    </source>
</evidence>
<evidence type="ECO:0000313" key="2">
    <source>
        <dbReference type="Proteomes" id="UP000054266"/>
    </source>
</evidence>
<dbReference type="Proteomes" id="UP000054266">
    <property type="component" value="Unassembled WGS sequence"/>
</dbReference>
<reference evidence="1 2" key="1">
    <citation type="submission" date="2015-01" db="EMBL/GenBank/DDBJ databases">
        <title>The Genome Sequence of Capronia semiimmersa CBS27337.</title>
        <authorList>
            <consortium name="The Broad Institute Genomics Platform"/>
            <person name="Cuomo C."/>
            <person name="de Hoog S."/>
            <person name="Gorbushina A."/>
            <person name="Stielow B."/>
            <person name="Teixiera M."/>
            <person name="Abouelleil A."/>
            <person name="Chapman S.B."/>
            <person name="Priest M."/>
            <person name="Young S.K."/>
            <person name="Wortman J."/>
            <person name="Nusbaum C."/>
            <person name="Birren B."/>
        </authorList>
    </citation>
    <scope>NUCLEOTIDE SEQUENCE [LARGE SCALE GENOMIC DNA]</scope>
    <source>
        <strain evidence="1 2">CBS 27337</strain>
    </source>
</reference>
<accession>A0A0D2GC68</accession>
<organism evidence="1 2">
    <name type="scientific">Phialophora macrospora</name>
    <dbReference type="NCBI Taxonomy" id="1851006"/>
    <lineage>
        <taxon>Eukaryota</taxon>
        <taxon>Fungi</taxon>
        <taxon>Dikarya</taxon>
        <taxon>Ascomycota</taxon>
        <taxon>Pezizomycotina</taxon>
        <taxon>Eurotiomycetes</taxon>
        <taxon>Chaetothyriomycetidae</taxon>
        <taxon>Chaetothyriales</taxon>
        <taxon>Herpotrichiellaceae</taxon>
        <taxon>Phialophora</taxon>
    </lineage>
</organism>
<dbReference type="EMBL" id="KN846958">
    <property type="protein sequence ID" value="KIW69689.1"/>
    <property type="molecule type" value="Genomic_DNA"/>
</dbReference>
<name>A0A0D2GC68_9EURO</name>
<protein>
    <submittedName>
        <fullName evidence="1">Uncharacterized protein</fullName>
    </submittedName>
</protein>
<proteinExistence type="predicted"/>
<sequence length="443" mass="48726">MSQPAHNLSHRLQGDNQQLDLEKLNSVDASTPTMPQPDAAVLSSCFPVRVSLTTRPQREFPLVSDLSDHLSEQSSILWPSYVTAQQTRVRTLAILVPCQLLVKSVTPTASHDSSVLHSQFLTPRGVEMVTSREVQKNLLDVRGGIRAVIDVVGIIRSSSGNEPRLLQLLWNWLAVPSNMCGSIAKPISRLAQGILSVNATFEHTGYNPSAMVLFQVEWTIPHSVSTDLQNLTAVLEFDVNSKLSGTAPFYPGIVYDLTRFLACSLYGIAVACATESVVRVDFSAEDVVITSLKSYSARGRVPARAELGVCMLAMDIVLKVDVAHYVARLCRACISLWLPVYGEDGVVPVVSSDDRYGFGAKYSNYPPLALGQMVSKRRRRGWMTGRLHIPGSPLCILVTWHSMLFAHMRSGGGRLSCDSHATGSWQYFAVRPRHRRLGGIFHT</sequence>
<keyword evidence="2" id="KW-1185">Reference proteome</keyword>
<gene>
    <name evidence="1" type="ORF">PV04_05551</name>
</gene>